<gene>
    <name evidence="3" type="ORF">R5R33_05960</name>
</gene>
<feature type="region of interest" description="Disordered" evidence="1">
    <location>
        <begin position="37"/>
        <end position="113"/>
    </location>
</feature>
<name>A0AAU0N335_9GAMM</name>
<feature type="domain" description="DUF4124" evidence="2">
    <location>
        <begin position="14"/>
        <end position="53"/>
    </location>
</feature>
<dbReference type="InterPro" id="IPR025392">
    <property type="entry name" value="DUF4124"/>
</dbReference>
<organism evidence="3 4">
    <name type="scientific">Microbulbifer pacificus</name>
    <dbReference type="NCBI Taxonomy" id="407164"/>
    <lineage>
        <taxon>Bacteria</taxon>
        <taxon>Pseudomonadati</taxon>
        <taxon>Pseudomonadota</taxon>
        <taxon>Gammaproteobacteria</taxon>
        <taxon>Cellvibrionales</taxon>
        <taxon>Microbulbiferaceae</taxon>
        <taxon>Microbulbifer</taxon>
    </lineage>
</organism>
<dbReference type="EMBL" id="CP137555">
    <property type="protein sequence ID" value="WOX06673.1"/>
    <property type="molecule type" value="Genomic_DNA"/>
</dbReference>
<proteinExistence type="predicted"/>
<dbReference type="RefSeq" id="WP_318955125.1">
    <property type="nucleotide sequence ID" value="NZ_CP137555.1"/>
</dbReference>
<evidence type="ECO:0000313" key="3">
    <source>
        <dbReference type="EMBL" id="WOX06673.1"/>
    </source>
</evidence>
<keyword evidence="4" id="KW-1185">Reference proteome</keyword>
<evidence type="ECO:0000259" key="2">
    <source>
        <dbReference type="Pfam" id="PF13511"/>
    </source>
</evidence>
<feature type="compositionally biased region" description="Basic and acidic residues" evidence="1">
    <location>
        <begin position="43"/>
        <end position="57"/>
    </location>
</feature>
<reference evidence="3 4" key="1">
    <citation type="submission" date="2023-10" db="EMBL/GenBank/DDBJ databases">
        <title>Description of Microbulbifer bruguierae sp. nov., isolated from the sediments of mangrove plant Bruguiera sexangula and comparative genomic analyses of the genus Microbulbifer.</title>
        <authorList>
            <person name="Long M."/>
        </authorList>
    </citation>
    <scope>NUCLEOTIDE SEQUENCE [LARGE SCALE GENOMIC DNA]</scope>
    <source>
        <strain evidence="3 4">SPO729</strain>
    </source>
</reference>
<dbReference type="KEGG" id="mpaf:R5R33_05960"/>
<dbReference type="AlphaFoldDB" id="A0AAU0N335"/>
<evidence type="ECO:0000313" key="4">
    <source>
        <dbReference type="Proteomes" id="UP001302477"/>
    </source>
</evidence>
<feature type="compositionally biased region" description="Basic and acidic residues" evidence="1">
    <location>
        <begin position="93"/>
        <end position="113"/>
    </location>
</feature>
<sequence length="165" mass="18442">MRSVIATLVLGIGLAATVQADGIYKWVDENGVVHFGSQPPKQEQVEVVKPPKSDRFKQWQQEQNALVAERKLATGAEAGDSDNSESTPASQSKTDEDQSAKQADARAAEMAARDLRCRNAQARLQELQSRPRVREVDAKGNYRVLPEEERQQRIRQTKDLLQNDC</sequence>
<dbReference type="Pfam" id="PF13511">
    <property type="entry name" value="DUF4124"/>
    <property type="match status" value="1"/>
</dbReference>
<evidence type="ECO:0000256" key="1">
    <source>
        <dbReference type="SAM" id="MobiDB-lite"/>
    </source>
</evidence>
<accession>A0AAU0N335</accession>
<protein>
    <submittedName>
        <fullName evidence="3">DUF4124 domain-containing protein</fullName>
    </submittedName>
</protein>
<dbReference type="Proteomes" id="UP001302477">
    <property type="component" value="Chromosome"/>
</dbReference>